<feature type="domain" description="J" evidence="2">
    <location>
        <begin position="8"/>
        <end position="73"/>
    </location>
</feature>
<dbReference type="Gene3D" id="1.10.287.110">
    <property type="entry name" value="DnaJ domain"/>
    <property type="match status" value="1"/>
</dbReference>
<dbReference type="Gene3D" id="2.60.260.20">
    <property type="entry name" value="Urease metallochaperone UreE, N-terminal domain"/>
    <property type="match status" value="2"/>
</dbReference>
<dbReference type="eggNOG" id="COG0484">
    <property type="taxonomic scope" value="Bacteria"/>
</dbReference>
<dbReference type="PANTHER" id="PTHR43096">
    <property type="entry name" value="DNAJ HOMOLOG 1, MITOCHONDRIAL-RELATED"/>
    <property type="match status" value="1"/>
</dbReference>
<dbReference type="GO" id="GO:0005737">
    <property type="term" value="C:cytoplasm"/>
    <property type="evidence" value="ECO:0007669"/>
    <property type="project" value="TreeGrafter"/>
</dbReference>
<dbReference type="InterPro" id="IPR002939">
    <property type="entry name" value="DnaJ_C"/>
</dbReference>
<dbReference type="EMBL" id="CP003620">
    <property type="protein sequence ID" value="AFZ11155.1"/>
    <property type="molecule type" value="Genomic_DNA"/>
</dbReference>
<dbReference type="Proteomes" id="UP000010472">
    <property type="component" value="Chromosome"/>
</dbReference>
<dbReference type="KEGG" id="cep:Cri9333_0155"/>
<sequence>MAATDFKDYYSILSVSKTASADEIKKSYRRLARKYHPDMNPGNKQAEASFKEVSEAYEVLSDPEKRKTYDQFGQYWRQAGQGGSPWSGGAGTNVDVGGFDFSQYSNFDEFINELLGRFGTAGASPGGANAGGRTYNYRTSTGSSGFSGFDGFNDVSGFDNRTTTASGADREATINLSLSEAFHGVQKRVSIGTEVIEFRIPPGAKQGSRIRVRGKGQLNPYNQQRGDLYLNVELQPHSFFQFEGDNLVCEVPVTPDEAVLGAQIEVPTPDGTVTVNVPAGVRSGQSLRLRGKGWAKPKGERGDQLVRIAIITPKEISPIEREYYEKIRANRSFNPRSNLPQVRL</sequence>
<dbReference type="FunFam" id="2.60.260.20:FF:000013">
    <property type="entry name" value="DnaJ subfamily B member 11"/>
    <property type="match status" value="1"/>
</dbReference>
<dbReference type="AlphaFoldDB" id="K9VVF8"/>
<dbReference type="InterPro" id="IPR036869">
    <property type="entry name" value="J_dom_sf"/>
</dbReference>
<keyword evidence="4" id="KW-1185">Reference proteome</keyword>
<dbReference type="PANTHER" id="PTHR43096:SF52">
    <property type="entry name" value="DNAJ HOMOLOG 1, MITOCHONDRIAL-RELATED"/>
    <property type="match status" value="1"/>
</dbReference>
<dbReference type="InterPro" id="IPR001623">
    <property type="entry name" value="DnaJ_domain"/>
</dbReference>
<dbReference type="Pfam" id="PF01556">
    <property type="entry name" value="DnaJ_C"/>
    <property type="match status" value="1"/>
</dbReference>
<evidence type="ECO:0000313" key="4">
    <source>
        <dbReference type="Proteomes" id="UP000010472"/>
    </source>
</evidence>
<dbReference type="HOGENOM" id="CLU_017633_0_0_3"/>
<name>K9VVF8_9CYAN</name>
<evidence type="ECO:0000313" key="3">
    <source>
        <dbReference type="EMBL" id="AFZ11155.1"/>
    </source>
</evidence>
<proteinExistence type="predicted"/>
<dbReference type="SUPFAM" id="SSF49493">
    <property type="entry name" value="HSP40/DnaJ peptide-binding domain"/>
    <property type="match status" value="2"/>
</dbReference>
<dbReference type="STRING" id="1173022.Cri9333_0155"/>
<dbReference type="InterPro" id="IPR008971">
    <property type="entry name" value="HSP40/DnaJ_pept-bd"/>
</dbReference>
<dbReference type="SMART" id="SM00271">
    <property type="entry name" value="DnaJ"/>
    <property type="match status" value="1"/>
</dbReference>
<dbReference type="GO" id="GO:0051082">
    <property type="term" value="F:unfolded protein binding"/>
    <property type="evidence" value="ECO:0007669"/>
    <property type="project" value="InterPro"/>
</dbReference>
<dbReference type="RefSeq" id="WP_015201299.1">
    <property type="nucleotide sequence ID" value="NC_019753.1"/>
</dbReference>
<protein>
    <submittedName>
        <fullName evidence="3">Chaperone DnaJ domain protein</fullName>
    </submittedName>
</protein>
<dbReference type="OrthoDB" id="9779889at2"/>
<dbReference type="GO" id="GO:0042026">
    <property type="term" value="P:protein refolding"/>
    <property type="evidence" value="ECO:0007669"/>
    <property type="project" value="TreeGrafter"/>
</dbReference>
<evidence type="ECO:0000259" key="2">
    <source>
        <dbReference type="PROSITE" id="PS50076"/>
    </source>
</evidence>
<reference evidence="3 4" key="1">
    <citation type="submission" date="2012-06" db="EMBL/GenBank/DDBJ databases">
        <title>Finished chromosome of genome of Crinalium epipsammum PCC 9333.</title>
        <authorList>
            <consortium name="US DOE Joint Genome Institute"/>
            <person name="Gugger M."/>
            <person name="Coursin T."/>
            <person name="Rippka R."/>
            <person name="Tandeau De Marsac N."/>
            <person name="Huntemann M."/>
            <person name="Wei C.-L."/>
            <person name="Han J."/>
            <person name="Detter J.C."/>
            <person name="Han C."/>
            <person name="Tapia R."/>
            <person name="Davenport K."/>
            <person name="Daligault H."/>
            <person name="Erkkila T."/>
            <person name="Gu W."/>
            <person name="Munk A.C.C."/>
            <person name="Teshima H."/>
            <person name="Xu Y."/>
            <person name="Chain P."/>
            <person name="Chen A."/>
            <person name="Krypides N."/>
            <person name="Mavromatis K."/>
            <person name="Markowitz V."/>
            <person name="Szeto E."/>
            <person name="Ivanova N."/>
            <person name="Mikhailova N."/>
            <person name="Ovchinnikova G."/>
            <person name="Pagani I."/>
            <person name="Pati A."/>
            <person name="Goodwin L."/>
            <person name="Peters L."/>
            <person name="Pitluck S."/>
            <person name="Woyke T."/>
            <person name="Kerfeld C."/>
        </authorList>
    </citation>
    <scope>NUCLEOTIDE SEQUENCE [LARGE SCALE GENOMIC DNA]</scope>
    <source>
        <strain evidence="3 4">PCC 9333</strain>
    </source>
</reference>
<gene>
    <name evidence="3" type="ORF">Cri9333_0155</name>
</gene>
<dbReference type="SUPFAM" id="SSF46565">
    <property type="entry name" value="Chaperone J-domain"/>
    <property type="match status" value="1"/>
</dbReference>
<dbReference type="Pfam" id="PF00226">
    <property type="entry name" value="DnaJ"/>
    <property type="match status" value="1"/>
</dbReference>
<dbReference type="PATRIC" id="fig|1173022.3.peg.167"/>
<dbReference type="PROSITE" id="PS00636">
    <property type="entry name" value="DNAJ_1"/>
    <property type="match status" value="1"/>
</dbReference>
<dbReference type="PROSITE" id="PS50076">
    <property type="entry name" value="DNAJ_2"/>
    <property type="match status" value="1"/>
</dbReference>
<organism evidence="3 4">
    <name type="scientific">Crinalium epipsammum PCC 9333</name>
    <dbReference type="NCBI Taxonomy" id="1173022"/>
    <lineage>
        <taxon>Bacteria</taxon>
        <taxon>Bacillati</taxon>
        <taxon>Cyanobacteriota</taxon>
        <taxon>Cyanophyceae</taxon>
        <taxon>Gomontiellales</taxon>
        <taxon>Gomontiellaceae</taxon>
        <taxon>Crinalium</taxon>
    </lineage>
</organism>
<dbReference type="InterPro" id="IPR018253">
    <property type="entry name" value="DnaJ_domain_CS"/>
</dbReference>
<keyword evidence="1" id="KW-0143">Chaperone</keyword>
<dbReference type="CDD" id="cd10747">
    <property type="entry name" value="DnaJ_C"/>
    <property type="match status" value="1"/>
</dbReference>
<dbReference type="PRINTS" id="PR00625">
    <property type="entry name" value="JDOMAIN"/>
</dbReference>
<dbReference type="FunFam" id="1.10.287.110:FF:000034">
    <property type="entry name" value="Chaperone protein DnaJ"/>
    <property type="match status" value="1"/>
</dbReference>
<evidence type="ECO:0000256" key="1">
    <source>
        <dbReference type="ARBA" id="ARBA00023186"/>
    </source>
</evidence>
<dbReference type="CDD" id="cd06257">
    <property type="entry name" value="DnaJ"/>
    <property type="match status" value="1"/>
</dbReference>
<accession>K9VVF8</accession>